<sequence precursor="true">MNSHVPVNAENLAAGYNGKEIVSSVTCSFAKGTFIGIIGPNGSGKTTLLRAISRVIPSSGILELDGRPVSGYTPAELGVALGFVPQDEDRPFAYTVMQVVLMSRYARVSRFASLSPNDYARCYRALDRTGITHLKDRSIRALSGGEWQRVLIARALAQDTPVILLDEPTSHLDLAHQVGILTLVRDLARSGRTVVGVFHDLNLALQYCDRLLMIQGGHIVADGAPGDVLTPENVREVYGAEVVTTSHPATGRTILVPLDTRNNGDGSLEKQKVLVISGGGSGGDLLRVLCHNGYAVSAGILATTDSDYAVVKALEIPCIPVLPFSQIPAHALEKLKRLVVQADRIVLSVHPVGAGNYPVLEILQSMEPGRLVIHLPDGREFSSYDFTRGKAAAAYAALCTAGASCTGTCDGILVILEGNIGNPPRSSGNTP</sequence>
<dbReference type="RefSeq" id="WP_015284937.1">
    <property type="nucleotide sequence ID" value="NC_019943.1"/>
</dbReference>
<reference evidence="12" key="1">
    <citation type="submission" date="2011-12" db="EMBL/GenBank/DDBJ databases">
        <title>Complete sequence of Methanoregula formicicum SMSP.</title>
        <authorList>
            <person name="Lucas S."/>
            <person name="Han J."/>
            <person name="Lapidus A."/>
            <person name="Cheng J.-F."/>
            <person name="Goodwin L."/>
            <person name="Pitluck S."/>
            <person name="Peters L."/>
            <person name="Ovchinnikova G."/>
            <person name="Teshima H."/>
            <person name="Detter J.C."/>
            <person name="Han C."/>
            <person name="Tapia R."/>
            <person name="Land M."/>
            <person name="Hauser L."/>
            <person name="Kyrpides N."/>
            <person name="Ivanova N."/>
            <person name="Pagani I."/>
            <person name="Imachi H."/>
            <person name="Tamaki H."/>
            <person name="Sekiguchi Y."/>
            <person name="Kamagata Y."/>
            <person name="Cadillo-Quiroz H."/>
            <person name="Zinder S."/>
            <person name="Liu W.-T."/>
            <person name="Woyke T."/>
        </authorList>
    </citation>
    <scope>NUCLEOTIDE SEQUENCE [LARGE SCALE GENOMIC DNA]</scope>
    <source>
        <strain evidence="12">DSM 22288 / NBRC 105244 / SMSP</strain>
    </source>
</reference>
<evidence type="ECO:0000256" key="1">
    <source>
        <dbReference type="ARBA" id="ARBA00022448"/>
    </source>
</evidence>
<keyword evidence="1" id="KW-0813">Transport</keyword>
<dbReference type="Pfam" id="PF00005">
    <property type="entry name" value="ABC_tran"/>
    <property type="match status" value="1"/>
</dbReference>
<dbReference type="AlphaFoldDB" id="L0HF77"/>
<dbReference type="InterPro" id="IPR017871">
    <property type="entry name" value="ABC_transporter-like_CS"/>
</dbReference>
<name>L0HF77_METFS</name>
<keyword evidence="2" id="KW-0547">Nucleotide-binding</keyword>
<evidence type="ECO:0000256" key="7">
    <source>
        <dbReference type="ARBA" id="ARBA00066387"/>
    </source>
</evidence>
<dbReference type="PROSITE" id="PS00211">
    <property type="entry name" value="ABC_TRANSPORTER_1"/>
    <property type="match status" value="1"/>
</dbReference>
<dbReference type="OrthoDB" id="24644at2157"/>
<dbReference type="PROSITE" id="PS50893">
    <property type="entry name" value="ABC_TRANSPORTER_2"/>
    <property type="match status" value="1"/>
</dbReference>
<feature type="domain" description="ABC transporter" evidence="10">
    <location>
        <begin position="7"/>
        <end position="241"/>
    </location>
</feature>
<accession>L0HF77</accession>
<dbReference type="EC" id="7.6.2.8" evidence="7"/>
<evidence type="ECO:0000256" key="4">
    <source>
        <dbReference type="ARBA" id="ARBA00022967"/>
    </source>
</evidence>
<comment type="catalytic activity">
    <reaction evidence="5">
        <text>an R-cob(III)alamin(out) + ATP + H2O = an R-cob(III)alamin(in) + ADP + phosphate + H(+)</text>
        <dbReference type="Rhea" id="RHEA:17873"/>
        <dbReference type="ChEBI" id="CHEBI:15377"/>
        <dbReference type="ChEBI" id="CHEBI:15378"/>
        <dbReference type="ChEBI" id="CHEBI:30616"/>
        <dbReference type="ChEBI" id="CHEBI:43474"/>
        <dbReference type="ChEBI" id="CHEBI:140785"/>
        <dbReference type="ChEBI" id="CHEBI:456216"/>
        <dbReference type="EC" id="7.6.2.8"/>
    </reaction>
</comment>
<dbReference type="SUPFAM" id="SSF52540">
    <property type="entry name" value="P-loop containing nucleoside triphosphate hydrolases"/>
    <property type="match status" value="1"/>
</dbReference>
<dbReference type="Gene3D" id="3.40.50.300">
    <property type="entry name" value="P-loop containing nucleotide triphosphate hydrolases"/>
    <property type="match status" value="1"/>
</dbReference>
<dbReference type="GO" id="GO:0015420">
    <property type="term" value="F:ABC-type vitamin B12 transporter activity"/>
    <property type="evidence" value="ECO:0007669"/>
    <property type="project" value="UniProtKB-EC"/>
</dbReference>
<evidence type="ECO:0000256" key="3">
    <source>
        <dbReference type="ARBA" id="ARBA00022840"/>
    </source>
</evidence>
<dbReference type="GeneID" id="14310231"/>
<gene>
    <name evidence="11" type="ordered locus">Metfor_0918</name>
</gene>
<evidence type="ECO:0000256" key="2">
    <source>
        <dbReference type="ARBA" id="ARBA00022741"/>
    </source>
</evidence>
<evidence type="ECO:0000313" key="11">
    <source>
        <dbReference type="EMBL" id="AGB01973.1"/>
    </source>
</evidence>
<proteinExistence type="predicted"/>
<protein>
    <recommendedName>
        <fullName evidence="8">Cobalamin import ATP-binding protein BtuD</fullName>
        <ecNumber evidence="7">7.6.2.8</ecNumber>
    </recommendedName>
    <alternativeName>
        <fullName evidence="9">Vitamin B12-transporting ATPase</fullName>
    </alternativeName>
</protein>
<dbReference type="PANTHER" id="PTHR42794:SF1">
    <property type="entry name" value="HEMIN IMPORT ATP-BINDING PROTEIN HMUV"/>
    <property type="match status" value="1"/>
</dbReference>
<evidence type="ECO:0000256" key="6">
    <source>
        <dbReference type="ARBA" id="ARBA00058960"/>
    </source>
</evidence>
<dbReference type="SMART" id="SM00382">
    <property type="entry name" value="AAA"/>
    <property type="match status" value="1"/>
</dbReference>
<reference evidence="11 12" key="2">
    <citation type="journal article" date="2014" name="Genome Announc.">
        <title>Complete Genome Sequence of Methanoregula formicica SMSPT, a Mesophilic Hydrogenotrophic Methanogen Isolated from a Methanogenic Upflow Anaerobic Sludge Blanket Reactor.</title>
        <authorList>
            <person name="Yamamoto K."/>
            <person name="Tamaki H."/>
            <person name="Cadillo-Quiroz H."/>
            <person name="Imachi H."/>
            <person name="Kyrpides N."/>
            <person name="Woyke T."/>
            <person name="Goodwin L."/>
            <person name="Zinder S.H."/>
            <person name="Kamagata Y."/>
            <person name="Liu W.T."/>
        </authorList>
    </citation>
    <scope>NUCLEOTIDE SEQUENCE [LARGE SCALE GENOMIC DNA]</scope>
    <source>
        <strain evidence="12">DSM 22288 / NBRC 105244 / SMSP</strain>
    </source>
</reference>
<organism evidence="11 12">
    <name type="scientific">Methanoregula formicica (strain DSM 22288 / NBRC 105244 / SMSP)</name>
    <dbReference type="NCBI Taxonomy" id="593750"/>
    <lineage>
        <taxon>Archaea</taxon>
        <taxon>Methanobacteriati</taxon>
        <taxon>Methanobacteriota</taxon>
        <taxon>Stenosarchaea group</taxon>
        <taxon>Methanomicrobia</taxon>
        <taxon>Methanomicrobiales</taxon>
        <taxon>Methanoregulaceae</taxon>
        <taxon>Methanoregula</taxon>
    </lineage>
</organism>
<keyword evidence="12" id="KW-1185">Reference proteome</keyword>
<dbReference type="eggNOG" id="arCOG00199">
    <property type="taxonomic scope" value="Archaea"/>
</dbReference>
<dbReference type="GO" id="GO:0005524">
    <property type="term" value="F:ATP binding"/>
    <property type="evidence" value="ECO:0007669"/>
    <property type="project" value="UniProtKB-KW"/>
</dbReference>
<dbReference type="InterPro" id="IPR027417">
    <property type="entry name" value="P-loop_NTPase"/>
</dbReference>
<evidence type="ECO:0000256" key="5">
    <source>
        <dbReference type="ARBA" id="ARBA00050590"/>
    </source>
</evidence>
<keyword evidence="3" id="KW-0067">ATP-binding</keyword>
<dbReference type="InterPro" id="IPR003439">
    <property type="entry name" value="ABC_transporter-like_ATP-bd"/>
</dbReference>
<dbReference type="InterPro" id="IPR003593">
    <property type="entry name" value="AAA+_ATPase"/>
</dbReference>
<dbReference type="CDD" id="cd03214">
    <property type="entry name" value="ABC_Iron-Siderophores_B12_Hemin"/>
    <property type="match status" value="1"/>
</dbReference>
<comment type="function">
    <text evidence="6">Required for corrinoid utilization. Probably part of the ABC transporter complex BtuCDF involved in cobalamin (vitamin B12) import. Probably responsible for energy coupling to the transport system.</text>
</comment>
<dbReference type="STRING" id="593750.Metfor_0918"/>
<evidence type="ECO:0000313" key="12">
    <source>
        <dbReference type="Proteomes" id="UP000010824"/>
    </source>
</evidence>
<dbReference type="PANTHER" id="PTHR42794">
    <property type="entry name" value="HEMIN IMPORT ATP-BINDING PROTEIN HMUV"/>
    <property type="match status" value="1"/>
</dbReference>
<evidence type="ECO:0000256" key="8">
    <source>
        <dbReference type="ARBA" id="ARBA00073649"/>
    </source>
</evidence>
<evidence type="ECO:0000259" key="10">
    <source>
        <dbReference type="PROSITE" id="PS50893"/>
    </source>
</evidence>
<keyword evidence="4" id="KW-1278">Translocase</keyword>
<dbReference type="KEGG" id="mfo:Metfor_0918"/>
<dbReference type="FunFam" id="3.40.50.300:FF:000134">
    <property type="entry name" value="Iron-enterobactin ABC transporter ATP-binding protein"/>
    <property type="match status" value="1"/>
</dbReference>
<dbReference type="HOGENOM" id="CLU_000604_0_0_2"/>
<dbReference type="GO" id="GO:0016887">
    <property type="term" value="F:ATP hydrolysis activity"/>
    <property type="evidence" value="ECO:0007669"/>
    <property type="project" value="InterPro"/>
</dbReference>
<dbReference type="EMBL" id="CP003167">
    <property type="protein sequence ID" value="AGB01973.1"/>
    <property type="molecule type" value="Genomic_DNA"/>
</dbReference>
<evidence type="ECO:0000256" key="9">
    <source>
        <dbReference type="ARBA" id="ARBA00077139"/>
    </source>
</evidence>
<dbReference type="InParanoid" id="L0HF77"/>
<dbReference type="Proteomes" id="UP000010824">
    <property type="component" value="Chromosome"/>
</dbReference>